<keyword evidence="5" id="KW-0067">ATP-binding</keyword>
<dbReference type="SUPFAM" id="SSF50677">
    <property type="entry name" value="ValRS/IleRS/LeuRS editing domain"/>
    <property type="match status" value="1"/>
</dbReference>
<evidence type="ECO:0000259" key="9">
    <source>
        <dbReference type="Pfam" id="PF13603"/>
    </source>
</evidence>
<evidence type="ECO:0000256" key="7">
    <source>
        <dbReference type="ARBA" id="ARBA00023146"/>
    </source>
</evidence>
<feature type="domain" description="Leucyl-tRNA synthetase editing" evidence="9">
    <location>
        <begin position="19"/>
        <end position="80"/>
    </location>
</feature>
<evidence type="ECO:0000256" key="2">
    <source>
        <dbReference type="ARBA" id="ARBA00013169"/>
    </source>
</evidence>
<evidence type="ECO:0000256" key="4">
    <source>
        <dbReference type="ARBA" id="ARBA00022741"/>
    </source>
</evidence>
<evidence type="ECO:0000256" key="3">
    <source>
        <dbReference type="ARBA" id="ARBA00022598"/>
    </source>
</evidence>
<dbReference type="InterPro" id="IPR002303">
    <property type="entry name" value="Valyl-tRNA_ligase"/>
</dbReference>
<organism evidence="10 11">
    <name type="scientific">Vitis vinifera</name>
    <name type="common">Grape</name>
    <dbReference type="NCBI Taxonomy" id="29760"/>
    <lineage>
        <taxon>Eukaryota</taxon>
        <taxon>Viridiplantae</taxon>
        <taxon>Streptophyta</taxon>
        <taxon>Embryophyta</taxon>
        <taxon>Tracheophyta</taxon>
        <taxon>Spermatophyta</taxon>
        <taxon>Magnoliopsida</taxon>
        <taxon>eudicotyledons</taxon>
        <taxon>Gunneridae</taxon>
        <taxon>Pentapetalae</taxon>
        <taxon>rosids</taxon>
        <taxon>Vitales</taxon>
        <taxon>Vitaceae</taxon>
        <taxon>Viteae</taxon>
        <taxon>Vitis</taxon>
    </lineage>
</organism>
<evidence type="ECO:0000256" key="8">
    <source>
        <dbReference type="ARBA" id="ARBA00029936"/>
    </source>
</evidence>
<evidence type="ECO:0000256" key="5">
    <source>
        <dbReference type="ARBA" id="ARBA00022840"/>
    </source>
</evidence>
<evidence type="ECO:0000256" key="1">
    <source>
        <dbReference type="ARBA" id="ARBA00005594"/>
    </source>
</evidence>
<proteinExistence type="inferred from homology"/>
<comment type="similarity">
    <text evidence="1">Belongs to the class-I aminoacyl-tRNA synthetase family.</text>
</comment>
<dbReference type="Gene3D" id="3.90.740.10">
    <property type="entry name" value="Valyl/Leucyl/Isoleucyl-tRNA synthetase, editing domain"/>
    <property type="match status" value="1"/>
</dbReference>
<evidence type="ECO:0000256" key="6">
    <source>
        <dbReference type="ARBA" id="ARBA00022917"/>
    </source>
</evidence>
<gene>
    <name evidence="10" type="ORF">VitviT2T_002484</name>
</gene>
<dbReference type="InterPro" id="IPR009008">
    <property type="entry name" value="Val/Leu/Ile-tRNA-synth_edit"/>
</dbReference>
<dbReference type="EC" id="6.1.1.9" evidence="2"/>
<name>A0ABY9BIZ2_VITVI</name>
<protein>
    <recommendedName>
        <fullName evidence="2">valine--tRNA ligase</fullName>
        <ecNumber evidence="2">6.1.1.9</ecNumber>
    </recommendedName>
    <alternativeName>
        <fullName evidence="8">Valyl-tRNA synthetase</fullName>
    </alternativeName>
</protein>
<keyword evidence="4" id="KW-0547">Nucleotide-binding</keyword>
<dbReference type="PANTHER" id="PTHR11946">
    <property type="entry name" value="VALYL-TRNA SYNTHETASES"/>
    <property type="match status" value="1"/>
</dbReference>
<evidence type="ECO:0000313" key="10">
    <source>
        <dbReference type="EMBL" id="WJZ82754.1"/>
    </source>
</evidence>
<dbReference type="EMBL" id="CP126649">
    <property type="protein sequence ID" value="WJZ82754.1"/>
    <property type="molecule type" value="Genomic_DNA"/>
</dbReference>
<keyword evidence="3" id="KW-0436">Ligase</keyword>
<keyword evidence="11" id="KW-1185">Reference proteome</keyword>
<dbReference type="Proteomes" id="UP001227230">
    <property type="component" value="Chromosome 2"/>
</dbReference>
<accession>A0ABY9BIZ2</accession>
<reference evidence="10 11" key="1">
    <citation type="journal article" date="2023" name="Hortic Res">
        <title>The complete reference genome for grapevine (Vitis vinifera L.) genetics and breeding.</title>
        <authorList>
            <person name="Shi X."/>
            <person name="Cao S."/>
            <person name="Wang X."/>
            <person name="Huang S."/>
            <person name="Wang Y."/>
            <person name="Liu Z."/>
            <person name="Liu W."/>
            <person name="Leng X."/>
            <person name="Peng Y."/>
            <person name="Wang N."/>
            <person name="Wang Y."/>
            <person name="Ma Z."/>
            <person name="Xu X."/>
            <person name="Zhang F."/>
            <person name="Xue H."/>
            <person name="Zhong H."/>
            <person name="Wang Y."/>
            <person name="Zhang K."/>
            <person name="Velt A."/>
            <person name="Avia K."/>
            <person name="Holtgrawe D."/>
            <person name="Grimplet J."/>
            <person name="Matus J.T."/>
            <person name="Ware D."/>
            <person name="Wu X."/>
            <person name="Wang H."/>
            <person name="Liu C."/>
            <person name="Fang Y."/>
            <person name="Rustenholz C."/>
            <person name="Cheng Z."/>
            <person name="Xiao H."/>
            <person name="Zhou Y."/>
        </authorList>
    </citation>
    <scope>NUCLEOTIDE SEQUENCE [LARGE SCALE GENOMIC DNA]</scope>
    <source>
        <strain evidence="11">cv. Pinot noir / PN40024</strain>
        <tissue evidence="10">Leaf</tissue>
    </source>
</reference>
<keyword evidence="7" id="KW-0030">Aminoacyl-tRNA synthetase</keyword>
<keyword evidence="6" id="KW-0648">Protein biosynthesis</keyword>
<dbReference type="InterPro" id="IPR025709">
    <property type="entry name" value="Leu_tRNA-synth_edit"/>
</dbReference>
<sequence length="112" mass="12522">MLGDTTIVVRPDNEMYMGFHGKFAIHPFNGRKLPIIYDAILVDKNFKTGVVKITPAHDPNDFEVGKRHNLEFINIFTNDGKINSNGGPEFVGMPRFKAREVVVAALHKNGTL</sequence>
<dbReference type="PANTHER" id="PTHR11946:SF109">
    <property type="entry name" value="VALINE--TRNA LIGASE"/>
    <property type="match status" value="1"/>
</dbReference>
<dbReference type="Pfam" id="PF13603">
    <property type="entry name" value="tRNA-synt_1_2"/>
    <property type="match status" value="1"/>
</dbReference>
<evidence type="ECO:0000313" key="11">
    <source>
        <dbReference type="Proteomes" id="UP001227230"/>
    </source>
</evidence>